<gene>
    <name evidence="2" type="ORF">SAMN05660976_05630</name>
</gene>
<dbReference type="InterPro" id="IPR050266">
    <property type="entry name" value="AB_hydrolase_sf"/>
</dbReference>
<accession>A0A1H7ZUW8</accession>
<evidence type="ECO:0000313" key="3">
    <source>
        <dbReference type="Proteomes" id="UP000198953"/>
    </source>
</evidence>
<reference evidence="2 3" key="1">
    <citation type="submission" date="2016-10" db="EMBL/GenBank/DDBJ databases">
        <authorList>
            <person name="de Groot N.N."/>
        </authorList>
    </citation>
    <scope>NUCLEOTIDE SEQUENCE [LARGE SCALE GENOMIC DNA]</scope>
    <source>
        <strain evidence="2 3">DSM 43357</strain>
    </source>
</reference>
<organism evidence="2 3">
    <name type="scientific">Nonomuraea pusilla</name>
    <dbReference type="NCBI Taxonomy" id="46177"/>
    <lineage>
        <taxon>Bacteria</taxon>
        <taxon>Bacillati</taxon>
        <taxon>Actinomycetota</taxon>
        <taxon>Actinomycetes</taxon>
        <taxon>Streptosporangiales</taxon>
        <taxon>Streptosporangiaceae</taxon>
        <taxon>Nonomuraea</taxon>
    </lineage>
</organism>
<dbReference type="AlphaFoldDB" id="A0A1H7ZUW8"/>
<feature type="domain" description="AB hydrolase-1" evidence="1">
    <location>
        <begin position="29"/>
        <end position="145"/>
    </location>
</feature>
<dbReference type="InterPro" id="IPR000073">
    <property type="entry name" value="AB_hydrolase_1"/>
</dbReference>
<dbReference type="OrthoDB" id="7185741at2"/>
<name>A0A1H7ZUW8_9ACTN</name>
<dbReference type="GO" id="GO:0003824">
    <property type="term" value="F:catalytic activity"/>
    <property type="evidence" value="ECO:0007669"/>
    <property type="project" value="UniProtKB-ARBA"/>
</dbReference>
<keyword evidence="3" id="KW-1185">Reference proteome</keyword>
<dbReference type="EMBL" id="FOBF01000015">
    <property type="protein sequence ID" value="SEM62083.1"/>
    <property type="molecule type" value="Genomic_DNA"/>
</dbReference>
<evidence type="ECO:0000313" key="2">
    <source>
        <dbReference type="EMBL" id="SEM62083.1"/>
    </source>
</evidence>
<evidence type="ECO:0000259" key="1">
    <source>
        <dbReference type="Pfam" id="PF00561"/>
    </source>
</evidence>
<dbReference type="PRINTS" id="PR00111">
    <property type="entry name" value="ABHYDROLASE"/>
</dbReference>
<dbReference type="Gene3D" id="3.40.50.1820">
    <property type="entry name" value="alpha/beta hydrolase"/>
    <property type="match status" value="1"/>
</dbReference>
<dbReference type="STRING" id="46177.SAMN05660976_05630"/>
<sequence length="287" mass="31191">MSSVFGDSGYARLPDGRRLHHVSQGEGRPVVVLESGLGASRVEWGLVMPAIAEHTRVVAYDRAGLGRSDRDPHRRDLDRIVEDLGHLLDRLGEDRYILAGHSLGGPIIRSYASAHPERVAGLVLIDQAAEDLDIYYKRGMRAVAMGAQSVMAGLATFGVKVVPGEVRRVLALFPPDMRAEALAEMTRPSEFRAARAEYAALAEGFARLRSSTGALPPVPITAISGALTPSKVEKRLRPELIASHRRLVEAQPHGRHVLAERSGHMVPQDEPDLVIAEILRLVTRPAG</sequence>
<dbReference type="PANTHER" id="PTHR43798:SF33">
    <property type="entry name" value="HYDROLASE, PUTATIVE (AFU_ORTHOLOGUE AFUA_2G14860)-RELATED"/>
    <property type="match status" value="1"/>
</dbReference>
<dbReference type="Proteomes" id="UP000198953">
    <property type="component" value="Unassembled WGS sequence"/>
</dbReference>
<dbReference type="PANTHER" id="PTHR43798">
    <property type="entry name" value="MONOACYLGLYCEROL LIPASE"/>
    <property type="match status" value="1"/>
</dbReference>
<dbReference type="Pfam" id="PF00561">
    <property type="entry name" value="Abhydrolase_1"/>
    <property type="match status" value="1"/>
</dbReference>
<dbReference type="RefSeq" id="WP_091103695.1">
    <property type="nucleotide sequence ID" value="NZ_FOBF01000015.1"/>
</dbReference>
<dbReference type="SUPFAM" id="SSF53474">
    <property type="entry name" value="alpha/beta-Hydrolases"/>
    <property type="match status" value="1"/>
</dbReference>
<protein>
    <submittedName>
        <fullName evidence="2">Pimeloyl-ACP methyl ester carboxylesterase</fullName>
    </submittedName>
</protein>
<proteinExistence type="predicted"/>
<dbReference type="InterPro" id="IPR029058">
    <property type="entry name" value="AB_hydrolase_fold"/>
</dbReference>
<dbReference type="GO" id="GO:0016020">
    <property type="term" value="C:membrane"/>
    <property type="evidence" value="ECO:0007669"/>
    <property type="project" value="TreeGrafter"/>
</dbReference>